<dbReference type="EMBL" id="LCWV01000058">
    <property type="protein sequence ID" value="PWI64490.1"/>
    <property type="molecule type" value="Genomic_DNA"/>
</dbReference>
<name>A0A2U3DQG4_PURLI</name>
<proteinExistence type="predicted"/>
<comment type="caution">
    <text evidence="2">The sequence shown here is derived from an EMBL/GenBank/DDBJ whole genome shotgun (WGS) entry which is preliminary data.</text>
</comment>
<dbReference type="AlphaFoldDB" id="A0A2U3DQG4"/>
<gene>
    <name evidence="2" type="ORF">PCL_09607</name>
</gene>
<feature type="region of interest" description="Disordered" evidence="1">
    <location>
        <begin position="404"/>
        <end position="426"/>
    </location>
</feature>
<protein>
    <submittedName>
        <fullName evidence="2">Uncharacterized protein</fullName>
    </submittedName>
</protein>
<feature type="region of interest" description="Disordered" evidence="1">
    <location>
        <begin position="340"/>
        <end position="371"/>
    </location>
</feature>
<feature type="region of interest" description="Disordered" evidence="1">
    <location>
        <begin position="246"/>
        <end position="268"/>
    </location>
</feature>
<reference evidence="2 3" key="1">
    <citation type="journal article" date="2016" name="Front. Microbiol.">
        <title>Genome and transcriptome sequences reveal the specific parasitism of the nematophagous Purpureocillium lilacinum 36-1.</title>
        <authorList>
            <person name="Xie J."/>
            <person name="Li S."/>
            <person name="Mo C."/>
            <person name="Xiao X."/>
            <person name="Peng D."/>
            <person name="Wang G."/>
            <person name="Xiao Y."/>
        </authorList>
    </citation>
    <scope>NUCLEOTIDE SEQUENCE [LARGE SCALE GENOMIC DNA]</scope>
    <source>
        <strain evidence="2 3">36-1</strain>
    </source>
</reference>
<feature type="compositionally biased region" description="Basic residues" evidence="1">
    <location>
        <begin position="350"/>
        <end position="364"/>
    </location>
</feature>
<evidence type="ECO:0000256" key="1">
    <source>
        <dbReference type="SAM" id="MobiDB-lite"/>
    </source>
</evidence>
<organism evidence="2 3">
    <name type="scientific">Purpureocillium lilacinum</name>
    <name type="common">Paecilomyces lilacinus</name>
    <dbReference type="NCBI Taxonomy" id="33203"/>
    <lineage>
        <taxon>Eukaryota</taxon>
        <taxon>Fungi</taxon>
        <taxon>Dikarya</taxon>
        <taxon>Ascomycota</taxon>
        <taxon>Pezizomycotina</taxon>
        <taxon>Sordariomycetes</taxon>
        <taxon>Hypocreomycetidae</taxon>
        <taxon>Hypocreales</taxon>
        <taxon>Ophiocordycipitaceae</taxon>
        <taxon>Purpureocillium</taxon>
    </lineage>
</organism>
<evidence type="ECO:0000313" key="2">
    <source>
        <dbReference type="EMBL" id="PWI64490.1"/>
    </source>
</evidence>
<accession>A0A2U3DQG4</accession>
<evidence type="ECO:0000313" key="3">
    <source>
        <dbReference type="Proteomes" id="UP000245956"/>
    </source>
</evidence>
<feature type="region of interest" description="Disordered" evidence="1">
    <location>
        <begin position="120"/>
        <end position="144"/>
    </location>
</feature>
<dbReference type="Proteomes" id="UP000245956">
    <property type="component" value="Unassembled WGS sequence"/>
</dbReference>
<sequence>MDIAFPPSMALTQPARPPARIQRSSAAVRRASVGVESVAVDDLHTRTYSCVHATQQRDTCMQAPHPVFRVPGRLHFAGGCQLIVDHAIPHNARAFALWHGLGWATSARPAFSSFPPPRFHPLRGHSLPPTDSPRERSSSSSSTKYIVGGGVSPLPVPIASVLIHVGETLLLGKSDKLVFLLLACCLNNPRSALSTARDSDSVSSVPPSPAVLCPALLEPARNPGRPGPCPPAFRYTRHHLFLAGPQSPLPPSGASKAAHLTRPDPASSRDRLSVTVIGLGPSSACITAHSCILHLSSSLLPSALPSIHSSPLSRHLVADSHVPRNGPRLQARPRHRRIHRPAARRLGLGPRRRRRPHAKVRRAAAHSPERRAHGCAFPLPSAFVVRSSPFRVAAHALERELTCNDTQSSRGLTTTHRPTPQPSIANRTKPLMQTFHSSSSSSSASAAHLDAAFLPSMADLAGPPTSASGPRVPLLPDNYSAAHAADTSDATVQLPEVSIVAANPENVIPGTPLSEVEGIGLDGVELKFVHEGRSNRVQELESEGQSGGMLRDLWKGMVDDVLGPSKRTA</sequence>